<protein>
    <submittedName>
        <fullName evidence="2">SH3 domain-containing protein</fullName>
    </submittedName>
</protein>
<evidence type="ECO:0000256" key="1">
    <source>
        <dbReference type="SAM" id="MobiDB-lite"/>
    </source>
</evidence>
<feature type="non-terminal residue" evidence="2">
    <location>
        <position position="87"/>
    </location>
</feature>
<dbReference type="EMBL" id="AUZX01007875">
    <property type="protein sequence ID" value="EQD57917.1"/>
    <property type="molecule type" value="Genomic_DNA"/>
</dbReference>
<organism evidence="2">
    <name type="scientific">mine drainage metagenome</name>
    <dbReference type="NCBI Taxonomy" id="410659"/>
    <lineage>
        <taxon>unclassified sequences</taxon>
        <taxon>metagenomes</taxon>
        <taxon>ecological metagenomes</taxon>
    </lineage>
</organism>
<name>T1AKN1_9ZZZZ</name>
<evidence type="ECO:0000313" key="2">
    <source>
        <dbReference type="EMBL" id="EQD57917.1"/>
    </source>
</evidence>
<accession>T1AKN1</accession>
<feature type="compositionally biased region" description="Basic and acidic residues" evidence="1">
    <location>
        <begin position="12"/>
        <end position="22"/>
    </location>
</feature>
<reference evidence="2" key="1">
    <citation type="submission" date="2013-08" db="EMBL/GenBank/DDBJ databases">
        <authorList>
            <person name="Mendez C."/>
            <person name="Richter M."/>
            <person name="Ferrer M."/>
            <person name="Sanchez J."/>
        </authorList>
    </citation>
    <scope>NUCLEOTIDE SEQUENCE</scope>
</reference>
<reference evidence="2" key="2">
    <citation type="journal article" date="2014" name="ISME J.">
        <title>Microbial stratification in low pH oxic and suboxic macroscopic growths along an acid mine drainage.</title>
        <authorList>
            <person name="Mendez-Garcia C."/>
            <person name="Mesa V."/>
            <person name="Sprenger R.R."/>
            <person name="Richter M."/>
            <person name="Diez M.S."/>
            <person name="Solano J."/>
            <person name="Bargiela R."/>
            <person name="Golyshina O.V."/>
            <person name="Manteca A."/>
            <person name="Ramos J.L."/>
            <person name="Gallego J.R."/>
            <person name="Llorente I."/>
            <person name="Martins Dos Santos V.A."/>
            <person name="Jensen O.N."/>
            <person name="Pelaez A.I."/>
            <person name="Sanchez J."/>
            <person name="Ferrer M."/>
        </authorList>
    </citation>
    <scope>NUCLEOTIDE SEQUENCE</scope>
</reference>
<dbReference type="InterPro" id="IPR036028">
    <property type="entry name" value="SH3-like_dom_sf"/>
</dbReference>
<gene>
    <name evidence="2" type="ORF">B1A_11042</name>
</gene>
<feature type="region of interest" description="Disordered" evidence="1">
    <location>
        <begin position="1"/>
        <end position="22"/>
    </location>
</feature>
<dbReference type="AlphaFoldDB" id="T1AKN1"/>
<proteinExistence type="predicted"/>
<dbReference type="SUPFAM" id="SSF50044">
    <property type="entry name" value="SH3-domain"/>
    <property type="match status" value="1"/>
</dbReference>
<comment type="caution">
    <text evidence="2">The sequence shown here is derived from an EMBL/GenBank/DDBJ whole genome shotgun (WGS) entry which is preliminary data.</text>
</comment>
<sequence>MTAKVRMLVPHEPPDRPPLRIRPGERLKVGELDETWPTFRWCVSAEGIGGWVPEACLVDAADASATAVRSYDTTELRTGAGDILAAL</sequence>